<keyword evidence="5" id="KW-0677">Repeat</keyword>
<comment type="caution">
    <text evidence="11">The sequence shown here is derived from an EMBL/GenBank/DDBJ whole genome shotgun (WGS) entry which is preliminary data.</text>
</comment>
<evidence type="ECO:0000256" key="3">
    <source>
        <dbReference type="ARBA" id="ARBA00022448"/>
    </source>
</evidence>
<feature type="repeat" description="Solcar" evidence="9">
    <location>
        <begin position="294"/>
        <end position="391"/>
    </location>
</feature>
<evidence type="ECO:0000313" key="11">
    <source>
        <dbReference type="EMBL" id="RSH77247.1"/>
    </source>
</evidence>
<proteinExistence type="inferred from homology"/>
<protein>
    <recommendedName>
        <fullName evidence="13">Mitochondrial carrier protein</fullName>
    </recommendedName>
</protein>
<feature type="repeat" description="Solcar" evidence="9">
    <location>
        <begin position="139"/>
        <end position="261"/>
    </location>
</feature>
<evidence type="ECO:0000256" key="4">
    <source>
        <dbReference type="ARBA" id="ARBA00022692"/>
    </source>
</evidence>
<dbReference type="Proteomes" id="UP000279236">
    <property type="component" value="Unassembled WGS sequence"/>
</dbReference>
<evidence type="ECO:0000256" key="7">
    <source>
        <dbReference type="ARBA" id="ARBA00023128"/>
    </source>
</evidence>
<dbReference type="PROSITE" id="PS50920">
    <property type="entry name" value="SOLCAR"/>
    <property type="match status" value="3"/>
</dbReference>
<dbReference type="Pfam" id="PF00153">
    <property type="entry name" value="Mito_carr"/>
    <property type="match status" value="3"/>
</dbReference>
<dbReference type="RefSeq" id="XP_028472394.1">
    <property type="nucleotide sequence ID" value="XM_028619220.1"/>
</dbReference>
<evidence type="ECO:0000256" key="9">
    <source>
        <dbReference type="PROSITE-ProRule" id="PRU00282"/>
    </source>
</evidence>
<evidence type="ECO:0008006" key="13">
    <source>
        <dbReference type="Google" id="ProtNLM"/>
    </source>
</evidence>
<dbReference type="GO" id="GO:0031966">
    <property type="term" value="C:mitochondrial membrane"/>
    <property type="evidence" value="ECO:0007669"/>
    <property type="project" value="UniProtKB-SubCell"/>
</dbReference>
<name>A0A427XES2_9TREE</name>
<dbReference type="SUPFAM" id="SSF103506">
    <property type="entry name" value="Mitochondrial carrier"/>
    <property type="match status" value="1"/>
</dbReference>
<keyword evidence="3 10" id="KW-0813">Transport</keyword>
<dbReference type="InterPro" id="IPR050567">
    <property type="entry name" value="Mitochondrial_Carrier"/>
</dbReference>
<keyword evidence="4 9" id="KW-0812">Transmembrane</keyword>
<keyword evidence="12" id="KW-1185">Reference proteome</keyword>
<evidence type="ECO:0000256" key="5">
    <source>
        <dbReference type="ARBA" id="ARBA00022737"/>
    </source>
</evidence>
<dbReference type="OrthoDB" id="2382881at2759"/>
<dbReference type="EMBL" id="RSCE01000017">
    <property type="protein sequence ID" value="RSH77247.1"/>
    <property type="molecule type" value="Genomic_DNA"/>
</dbReference>
<feature type="repeat" description="Solcar" evidence="9">
    <location>
        <begin position="24"/>
        <end position="107"/>
    </location>
</feature>
<dbReference type="Gene3D" id="1.50.40.10">
    <property type="entry name" value="Mitochondrial carrier domain"/>
    <property type="match status" value="1"/>
</dbReference>
<evidence type="ECO:0000256" key="6">
    <source>
        <dbReference type="ARBA" id="ARBA00022989"/>
    </source>
</evidence>
<sequence length="405" mass="44119">MAATGGPPYDGPWTRRAQQADTWLANHKVVVSATTASLVSTFAGFPLDSLKSRLQSSRENLTIPRLAAEVIKEEGVGGLWRGFPLPLITISIVRTISFTIYTSTKRILNSTTDEPLKPGEKPPWINLHLGVFNKDTAGNVAMTSLLAGAASGAVVCIGSAPFELVKVRRQLEYQIYRDSHPEFFRHADGSAAAIAAANAAADAAGKPKPAAFAPPTTLQAVRMIVSKMGPLGLWTGFRLHFVRDTMGTALYFAEYDVMRFLLGRKRDDSIAPDDKYGASSAQGELPDWARGWLPPQLVPFLCGSLAGVTSWALIYPVDAIKTKAQQRSLAGLPPRTPLTQFLRLVRGTDKDHPKPLLTGIARLYRGLGVSMIRSMLTHGLLWTLIDWTGSYINTKPCERLVERLA</sequence>
<gene>
    <name evidence="11" type="ORF">EHS24_003555</name>
</gene>
<evidence type="ECO:0000256" key="2">
    <source>
        <dbReference type="ARBA" id="ARBA00006375"/>
    </source>
</evidence>
<evidence type="ECO:0000256" key="1">
    <source>
        <dbReference type="ARBA" id="ARBA00004225"/>
    </source>
</evidence>
<comment type="similarity">
    <text evidence="2 10">Belongs to the mitochondrial carrier (TC 2.A.29) family.</text>
</comment>
<dbReference type="PANTHER" id="PTHR45624:SF9">
    <property type="entry name" value="CARRIER PROTEIN, PUTATIVE (AFU_ORTHOLOGUE AFUA_4G06390)-RELATED"/>
    <property type="match status" value="1"/>
</dbReference>
<comment type="subcellular location">
    <subcellularLocation>
        <location evidence="1">Mitochondrion membrane</location>
        <topology evidence="1">Multi-pass membrane protein</topology>
    </subcellularLocation>
</comment>
<dbReference type="InterPro" id="IPR023395">
    <property type="entry name" value="MCP_dom_sf"/>
</dbReference>
<dbReference type="AlphaFoldDB" id="A0A427XES2"/>
<evidence type="ECO:0000313" key="12">
    <source>
        <dbReference type="Proteomes" id="UP000279236"/>
    </source>
</evidence>
<dbReference type="PANTHER" id="PTHR45624">
    <property type="entry name" value="MITOCHONDRIAL BASIC AMINO ACIDS TRANSPORTER-RELATED"/>
    <property type="match status" value="1"/>
</dbReference>
<evidence type="ECO:0000256" key="10">
    <source>
        <dbReference type="RuleBase" id="RU000488"/>
    </source>
</evidence>
<dbReference type="GeneID" id="39588098"/>
<dbReference type="InterPro" id="IPR018108">
    <property type="entry name" value="MCP_transmembrane"/>
</dbReference>
<dbReference type="GO" id="GO:0022857">
    <property type="term" value="F:transmembrane transporter activity"/>
    <property type="evidence" value="ECO:0007669"/>
    <property type="project" value="TreeGrafter"/>
</dbReference>
<accession>A0A427XES2</accession>
<reference evidence="11 12" key="1">
    <citation type="submission" date="2018-11" db="EMBL/GenBank/DDBJ databases">
        <title>Genome sequence of Apiotrichum porosum DSM 27194.</title>
        <authorList>
            <person name="Aliyu H."/>
            <person name="Gorte O."/>
            <person name="Ochsenreither K."/>
        </authorList>
    </citation>
    <scope>NUCLEOTIDE SEQUENCE [LARGE SCALE GENOMIC DNA]</scope>
    <source>
        <strain evidence="11 12">DSM 27194</strain>
    </source>
</reference>
<keyword evidence="7" id="KW-0496">Mitochondrion</keyword>
<keyword evidence="8 9" id="KW-0472">Membrane</keyword>
<organism evidence="11 12">
    <name type="scientific">Apiotrichum porosum</name>
    <dbReference type="NCBI Taxonomy" id="105984"/>
    <lineage>
        <taxon>Eukaryota</taxon>
        <taxon>Fungi</taxon>
        <taxon>Dikarya</taxon>
        <taxon>Basidiomycota</taxon>
        <taxon>Agaricomycotina</taxon>
        <taxon>Tremellomycetes</taxon>
        <taxon>Trichosporonales</taxon>
        <taxon>Trichosporonaceae</taxon>
        <taxon>Apiotrichum</taxon>
    </lineage>
</organism>
<keyword evidence="6" id="KW-1133">Transmembrane helix</keyword>
<evidence type="ECO:0000256" key="8">
    <source>
        <dbReference type="ARBA" id="ARBA00023136"/>
    </source>
</evidence>